<gene>
    <name evidence="2" type="ORF">GH714_034396</name>
</gene>
<dbReference type="AlphaFoldDB" id="A0A6A6L3B2"/>
<accession>A0A6A6L3B2</accession>
<feature type="region of interest" description="Disordered" evidence="1">
    <location>
        <begin position="200"/>
        <end position="228"/>
    </location>
</feature>
<protein>
    <submittedName>
        <fullName evidence="2">Uncharacterized protein</fullName>
    </submittedName>
</protein>
<evidence type="ECO:0000256" key="1">
    <source>
        <dbReference type="SAM" id="MobiDB-lite"/>
    </source>
</evidence>
<proteinExistence type="predicted"/>
<dbReference type="PANTHER" id="PTHR34130:SF5">
    <property type="entry name" value="OS08G0243800 PROTEIN"/>
    <property type="match status" value="1"/>
</dbReference>
<dbReference type="PANTHER" id="PTHR34130">
    <property type="entry name" value="OS08G0243800 PROTEIN"/>
    <property type="match status" value="1"/>
</dbReference>
<dbReference type="Proteomes" id="UP000467840">
    <property type="component" value="Chromosome 7"/>
</dbReference>
<sequence>MDAKAWNLKPFRDNYEYFQELGDEDDEALSLCDLPLNSEAASVSDDFSSEDQRSSIDQDLFEFFSEDFTSASAYRPKDNNIIFCGKLIPYKGENVDGKAQNSDNTSKANKEANNNSIFPWKSYSFNKSRRYSVKTQQEKSYRTSKTSPELSPDKKCMDKYDFPMKKESLLASPTKSRWYLFAFGVGRYPMEMELNDIKTRQSKLSNGKMRRSMKSPAKTSRSDDRRELAERSRKREKYWWVCLTFWDARVTMQTPWLRLHWVAYQVCEKKSFEERDDKFFVMKLYPNRV</sequence>
<organism evidence="2 3">
    <name type="scientific">Hevea brasiliensis</name>
    <name type="common">Para rubber tree</name>
    <name type="synonym">Siphonia brasiliensis</name>
    <dbReference type="NCBI Taxonomy" id="3981"/>
    <lineage>
        <taxon>Eukaryota</taxon>
        <taxon>Viridiplantae</taxon>
        <taxon>Streptophyta</taxon>
        <taxon>Embryophyta</taxon>
        <taxon>Tracheophyta</taxon>
        <taxon>Spermatophyta</taxon>
        <taxon>Magnoliopsida</taxon>
        <taxon>eudicotyledons</taxon>
        <taxon>Gunneridae</taxon>
        <taxon>Pentapetalae</taxon>
        <taxon>rosids</taxon>
        <taxon>fabids</taxon>
        <taxon>Malpighiales</taxon>
        <taxon>Euphorbiaceae</taxon>
        <taxon>Crotonoideae</taxon>
        <taxon>Micrandreae</taxon>
        <taxon>Hevea</taxon>
    </lineage>
</organism>
<dbReference type="EMBL" id="JAAGAX010000013">
    <property type="protein sequence ID" value="KAF2295831.1"/>
    <property type="molecule type" value="Genomic_DNA"/>
</dbReference>
<name>A0A6A6L3B2_HEVBR</name>
<evidence type="ECO:0000313" key="3">
    <source>
        <dbReference type="Proteomes" id="UP000467840"/>
    </source>
</evidence>
<comment type="caution">
    <text evidence="2">The sequence shown here is derived from an EMBL/GenBank/DDBJ whole genome shotgun (WGS) entry which is preliminary data.</text>
</comment>
<keyword evidence="3" id="KW-1185">Reference proteome</keyword>
<evidence type="ECO:0000313" key="2">
    <source>
        <dbReference type="EMBL" id="KAF2295831.1"/>
    </source>
</evidence>
<reference evidence="2 3" key="1">
    <citation type="journal article" date="2020" name="Mol. Plant">
        <title>The Chromosome-Based Rubber Tree Genome Provides New Insights into Spurge Genome Evolution and Rubber Biosynthesis.</title>
        <authorList>
            <person name="Liu J."/>
            <person name="Shi C."/>
            <person name="Shi C.C."/>
            <person name="Li W."/>
            <person name="Zhang Q.J."/>
            <person name="Zhang Y."/>
            <person name="Li K."/>
            <person name="Lu H.F."/>
            <person name="Shi C."/>
            <person name="Zhu S.T."/>
            <person name="Xiao Z.Y."/>
            <person name="Nan H."/>
            <person name="Yue Y."/>
            <person name="Zhu X.G."/>
            <person name="Wu Y."/>
            <person name="Hong X.N."/>
            <person name="Fan G.Y."/>
            <person name="Tong Y."/>
            <person name="Zhang D."/>
            <person name="Mao C.L."/>
            <person name="Liu Y.L."/>
            <person name="Hao S.J."/>
            <person name="Liu W.Q."/>
            <person name="Lv M.Q."/>
            <person name="Zhang H.B."/>
            <person name="Liu Y."/>
            <person name="Hu-Tang G.R."/>
            <person name="Wang J.P."/>
            <person name="Wang J.H."/>
            <person name="Sun Y.H."/>
            <person name="Ni S.B."/>
            <person name="Chen W.B."/>
            <person name="Zhang X.C."/>
            <person name="Jiao Y.N."/>
            <person name="Eichler E.E."/>
            <person name="Li G.H."/>
            <person name="Liu X."/>
            <person name="Gao L.Z."/>
        </authorList>
    </citation>
    <scope>NUCLEOTIDE SEQUENCE [LARGE SCALE GENOMIC DNA]</scope>
    <source>
        <strain evidence="3">cv. GT1</strain>
        <tissue evidence="2">Leaf</tissue>
    </source>
</reference>